<keyword evidence="3" id="KW-1185">Reference proteome</keyword>
<evidence type="ECO:0000313" key="3">
    <source>
        <dbReference type="Proteomes" id="UP000218811"/>
    </source>
</evidence>
<protein>
    <submittedName>
        <fullName evidence="2">Uncharacterized protein</fullName>
    </submittedName>
</protein>
<dbReference type="Proteomes" id="UP000218811">
    <property type="component" value="Unassembled WGS sequence"/>
</dbReference>
<dbReference type="AlphaFoldDB" id="A0A2H3JK63"/>
<sequence>MRDASAMQALGSNATAWVRGALVHAGAGRWASQNQRTPPHQEGPLEHTQEQDHLVCEAGAAFTPCNPDAVSARTAKTLDNQQTE</sequence>
<dbReference type="EMBL" id="KB468124">
    <property type="protein sequence ID" value="PCH41935.1"/>
    <property type="molecule type" value="Genomic_DNA"/>
</dbReference>
<organism evidence="2 3">
    <name type="scientific">Wolfiporia cocos (strain MD-104)</name>
    <name type="common">Brown rot fungus</name>
    <dbReference type="NCBI Taxonomy" id="742152"/>
    <lineage>
        <taxon>Eukaryota</taxon>
        <taxon>Fungi</taxon>
        <taxon>Dikarya</taxon>
        <taxon>Basidiomycota</taxon>
        <taxon>Agaricomycotina</taxon>
        <taxon>Agaricomycetes</taxon>
        <taxon>Polyporales</taxon>
        <taxon>Phaeolaceae</taxon>
        <taxon>Wolfiporia</taxon>
    </lineage>
</organism>
<evidence type="ECO:0000256" key="1">
    <source>
        <dbReference type="SAM" id="MobiDB-lite"/>
    </source>
</evidence>
<gene>
    <name evidence="2" type="ORF">WOLCODRAFT_151970</name>
</gene>
<accession>A0A2H3JK63</accession>
<evidence type="ECO:0000313" key="2">
    <source>
        <dbReference type="EMBL" id="PCH41935.1"/>
    </source>
</evidence>
<proteinExistence type="predicted"/>
<feature type="region of interest" description="Disordered" evidence="1">
    <location>
        <begin position="28"/>
        <end position="50"/>
    </location>
</feature>
<reference evidence="2 3" key="1">
    <citation type="journal article" date="2012" name="Science">
        <title>The Paleozoic origin of enzymatic lignin decomposition reconstructed from 31 fungal genomes.</title>
        <authorList>
            <person name="Floudas D."/>
            <person name="Binder M."/>
            <person name="Riley R."/>
            <person name="Barry K."/>
            <person name="Blanchette R.A."/>
            <person name="Henrissat B."/>
            <person name="Martinez A.T."/>
            <person name="Otillar R."/>
            <person name="Spatafora J.W."/>
            <person name="Yadav J.S."/>
            <person name="Aerts A."/>
            <person name="Benoit I."/>
            <person name="Boyd A."/>
            <person name="Carlson A."/>
            <person name="Copeland A."/>
            <person name="Coutinho P.M."/>
            <person name="de Vries R.P."/>
            <person name="Ferreira P."/>
            <person name="Findley K."/>
            <person name="Foster B."/>
            <person name="Gaskell J."/>
            <person name="Glotzer D."/>
            <person name="Gorecki P."/>
            <person name="Heitman J."/>
            <person name="Hesse C."/>
            <person name="Hori C."/>
            <person name="Igarashi K."/>
            <person name="Jurgens J.A."/>
            <person name="Kallen N."/>
            <person name="Kersten P."/>
            <person name="Kohler A."/>
            <person name="Kuees U."/>
            <person name="Kumar T.K.A."/>
            <person name="Kuo A."/>
            <person name="LaButti K."/>
            <person name="Larrondo L.F."/>
            <person name="Lindquist E."/>
            <person name="Ling A."/>
            <person name="Lombard V."/>
            <person name="Lucas S."/>
            <person name="Lundell T."/>
            <person name="Martin R."/>
            <person name="McLaughlin D.J."/>
            <person name="Morgenstern I."/>
            <person name="Morin E."/>
            <person name="Murat C."/>
            <person name="Nagy L.G."/>
            <person name="Nolan M."/>
            <person name="Ohm R.A."/>
            <person name="Patyshakuliyeva A."/>
            <person name="Rokas A."/>
            <person name="Ruiz-Duenas F.J."/>
            <person name="Sabat G."/>
            <person name="Salamov A."/>
            <person name="Samejima M."/>
            <person name="Schmutz J."/>
            <person name="Slot J.C."/>
            <person name="St John F."/>
            <person name="Stenlid J."/>
            <person name="Sun H."/>
            <person name="Sun S."/>
            <person name="Syed K."/>
            <person name="Tsang A."/>
            <person name="Wiebenga A."/>
            <person name="Young D."/>
            <person name="Pisabarro A."/>
            <person name="Eastwood D.C."/>
            <person name="Martin F."/>
            <person name="Cullen D."/>
            <person name="Grigoriev I.V."/>
            <person name="Hibbett D.S."/>
        </authorList>
    </citation>
    <scope>NUCLEOTIDE SEQUENCE [LARGE SCALE GENOMIC DNA]</scope>
    <source>
        <strain evidence="2 3">MD-104</strain>
    </source>
</reference>
<name>A0A2H3JK63_WOLCO</name>